<dbReference type="InterPro" id="IPR036291">
    <property type="entry name" value="NAD(P)-bd_dom_sf"/>
</dbReference>
<dbReference type="Proteomes" id="UP000242800">
    <property type="component" value="Chromosome"/>
</dbReference>
<dbReference type="RefSeq" id="WP_064460766.1">
    <property type="nucleotide sequence ID" value="NZ_CP012505.1"/>
</dbReference>
<keyword evidence="3" id="KW-1185">Reference proteome</keyword>
<dbReference type="SUPFAM" id="SSF51735">
    <property type="entry name" value="NAD(P)-binding Rossmann-fold domains"/>
    <property type="match status" value="1"/>
</dbReference>
<name>A0AAC8ZMG5_9GAMM</name>
<feature type="domain" description="NAD-dependent epimerase/dehydratase" evidence="1">
    <location>
        <begin position="26"/>
        <end position="186"/>
    </location>
</feature>
<dbReference type="KEGG" id="fper:ACH24_00785"/>
<dbReference type="Pfam" id="PF01370">
    <property type="entry name" value="Epimerase"/>
    <property type="match status" value="1"/>
</dbReference>
<evidence type="ECO:0000259" key="1">
    <source>
        <dbReference type="Pfam" id="PF01370"/>
    </source>
</evidence>
<organism evidence="2 3">
    <name type="scientific">Francisella persica ATCC VR-331</name>
    <dbReference type="NCBI Taxonomy" id="1086726"/>
    <lineage>
        <taxon>Bacteria</taxon>
        <taxon>Pseudomonadati</taxon>
        <taxon>Pseudomonadota</taxon>
        <taxon>Gammaproteobacteria</taxon>
        <taxon>Thiotrichales</taxon>
        <taxon>Francisellaceae</taxon>
        <taxon>Francisella</taxon>
    </lineage>
</organism>
<dbReference type="PANTHER" id="PTHR43245:SF58">
    <property type="entry name" value="BLL5923 PROTEIN"/>
    <property type="match status" value="1"/>
</dbReference>
<evidence type="ECO:0000313" key="2">
    <source>
        <dbReference type="EMBL" id="ALB01353.1"/>
    </source>
</evidence>
<dbReference type="InterPro" id="IPR050177">
    <property type="entry name" value="Lipid_A_modif_metabolic_enz"/>
</dbReference>
<dbReference type="AlphaFoldDB" id="A0AAC8ZMG5"/>
<accession>A0AAC8ZMG5</accession>
<sequence>MKRVLITGLNSYIGNSFEIKYRNEFAIEKISLRDKSWQTLDFSKYNTILHVAGIAHTSKDPSMKDSYYAINTDLTFELAKKAKSSGVRQFVFMSSIIVYGDSAPIGQQKIITKDTEPQPDDFYGDSKLQAELKLKTLASNGFKIAIVRPPMVYGEGSKGNYPKLVKLARYAFIFPQINNQRSVIHINNLTRELKDIISNNQDDIFLPQDAKYFCTSEFVKEYRQNLFKKTYLTKLFNPIIRLIATKIGFLNKVFGNMVYKK</sequence>
<evidence type="ECO:0000313" key="3">
    <source>
        <dbReference type="Proteomes" id="UP000242800"/>
    </source>
</evidence>
<dbReference type="Gene3D" id="3.40.50.720">
    <property type="entry name" value="NAD(P)-binding Rossmann-like Domain"/>
    <property type="match status" value="1"/>
</dbReference>
<dbReference type="PANTHER" id="PTHR43245">
    <property type="entry name" value="BIFUNCTIONAL POLYMYXIN RESISTANCE PROTEIN ARNA"/>
    <property type="match status" value="1"/>
</dbReference>
<gene>
    <name evidence="2" type="ORF">ACH24_00785</name>
</gene>
<protein>
    <submittedName>
        <fullName evidence="2">NAD-dependent epimerase</fullName>
    </submittedName>
</protein>
<dbReference type="EMBL" id="CP012505">
    <property type="protein sequence ID" value="ALB01353.1"/>
    <property type="molecule type" value="Genomic_DNA"/>
</dbReference>
<reference evidence="2 3" key="1">
    <citation type="journal article" date="2016" name="Int. J. Syst. Evol. Microbiol.">
        <title>Reclassification of Wolbachia persica as Francisella persica comb. nov. and emended description of the family Francisellaceae.</title>
        <authorList>
            <person name="Larson M.A."/>
            <person name="Nalbantoglu U."/>
            <person name="Sayood K."/>
            <person name="Zentz E.B."/>
            <person name="Cer R.Z."/>
            <person name="Iwen P.C."/>
            <person name="Francesconi S.C."/>
            <person name="Bishop-Lilly K.A."/>
            <person name="Mokashi V.P."/>
            <person name="Sjostedt A."/>
            <person name="Hinrichs S.H."/>
        </authorList>
    </citation>
    <scope>NUCLEOTIDE SEQUENCE [LARGE SCALE GENOMIC DNA]</scope>
    <source>
        <strain evidence="2 3">FSC845</strain>
    </source>
</reference>
<dbReference type="InterPro" id="IPR001509">
    <property type="entry name" value="Epimerase_deHydtase"/>
</dbReference>
<proteinExistence type="predicted"/>